<gene>
    <name evidence="2" type="ORF">GCM10022244_38600</name>
</gene>
<name>A0ABP7MM45_9ACTN</name>
<organism evidence="2 3">
    <name type="scientific">Streptomyces gulbargensis</name>
    <dbReference type="NCBI Taxonomy" id="364901"/>
    <lineage>
        <taxon>Bacteria</taxon>
        <taxon>Bacillati</taxon>
        <taxon>Actinomycetota</taxon>
        <taxon>Actinomycetes</taxon>
        <taxon>Kitasatosporales</taxon>
        <taxon>Streptomycetaceae</taxon>
        <taxon>Streptomyces</taxon>
    </lineage>
</organism>
<keyword evidence="3" id="KW-1185">Reference proteome</keyword>
<evidence type="ECO:0000313" key="2">
    <source>
        <dbReference type="EMBL" id="GAA3925410.1"/>
    </source>
</evidence>
<proteinExistence type="predicted"/>
<comment type="caution">
    <text evidence="2">The sequence shown here is derived from an EMBL/GenBank/DDBJ whole genome shotgun (WGS) entry which is preliminary data.</text>
</comment>
<feature type="region of interest" description="Disordered" evidence="1">
    <location>
        <begin position="1"/>
        <end position="107"/>
    </location>
</feature>
<sequence>MAPAPQHPTPASTIPPQPNDWPAPPQVPTGPAPGGASWGGSSASAVPAPEGTGEDLRQRAQVLEASTGGGSKPGSEEKPKFRRRERRARQRPRQPPAKKRHHQHSTRFNDDEYALVAAAAAQCHLTVAGFLARAALAAARDLGRTSAEIATERDMLTALFDSRRKLGWAGSNLNQAVKALNSGADTPQLEAATAAVRRAADAVHAAATSILERQQAA</sequence>
<feature type="compositionally biased region" description="Pro residues" evidence="1">
    <location>
        <begin position="1"/>
        <end position="31"/>
    </location>
</feature>
<evidence type="ECO:0000313" key="3">
    <source>
        <dbReference type="Proteomes" id="UP001501000"/>
    </source>
</evidence>
<accession>A0ABP7MM45</accession>
<dbReference type="EMBL" id="BAABAJ010000011">
    <property type="protein sequence ID" value="GAA3925410.1"/>
    <property type="molecule type" value="Genomic_DNA"/>
</dbReference>
<reference evidence="3" key="1">
    <citation type="journal article" date="2019" name="Int. J. Syst. Evol. Microbiol.">
        <title>The Global Catalogue of Microorganisms (GCM) 10K type strain sequencing project: providing services to taxonomists for standard genome sequencing and annotation.</title>
        <authorList>
            <consortium name="The Broad Institute Genomics Platform"/>
            <consortium name="The Broad Institute Genome Sequencing Center for Infectious Disease"/>
            <person name="Wu L."/>
            <person name="Ma J."/>
        </authorList>
    </citation>
    <scope>NUCLEOTIDE SEQUENCE [LARGE SCALE GENOMIC DNA]</scope>
    <source>
        <strain evidence="3">JCM 16956</strain>
    </source>
</reference>
<protein>
    <submittedName>
        <fullName evidence="2">MobC family plasmid mobilization relaxosome protein</fullName>
    </submittedName>
</protein>
<dbReference type="Proteomes" id="UP001501000">
    <property type="component" value="Unassembled WGS sequence"/>
</dbReference>
<feature type="compositionally biased region" description="Basic residues" evidence="1">
    <location>
        <begin position="80"/>
        <end position="105"/>
    </location>
</feature>
<evidence type="ECO:0000256" key="1">
    <source>
        <dbReference type="SAM" id="MobiDB-lite"/>
    </source>
</evidence>
<feature type="compositionally biased region" description="Low complexity" evidence="1">
    <location>
        <begin position="39"/>
        <end position="49"/>
    </location>
</feature>
<dbReference type="RefSeq" id="WP_345284414.1">
    <property type="nucleotide sequence ID" value="NZ_BAABAJ010000011.1"/>
</dbReference>